<comment type="caution">
    <text evidence="3">The sequence shown here is derived from an EMBL/GenBank/DDBJ whole genome shotgun (WGS) entry which is preliminary data.</text>
</comment>
<dbReference type="Proteomes" id="UP000245390">
    <property type="component" value="Unassembled WGS sequence"/>
</dbReference>
<proteinExistence type="predicted"/>
<gene>
    <name evidence="3" type="ORF">C8D95_11057</name>
</gene>
<dbReference type="SUPFAM" id="SSF53474">
    <property type="entry name" value="alpha/beta-Hydrolases"/>
    <property type="match status" value="1"/>
</dbReference>
<dbReference type="Pfam" id="PF12697">
    <property type="entry name" value="Abhydrolase_6"/>
    <property type="match status" value="1"/>
</dbReference>
<dbReference type="OrthoDB" id="9804723at2"/>
<dbReference type="PANTHER" id="PTHR46438">
    <property type="entry name" value="ALPHA/BETA-HYDROLASES SUPERFAMILY PROTEIN"/>
    <property type="match status" value="1"/>
</dbReference>
<protein>
    <submittedName>
        <fullName evidence="3">Alpha-beta hydrolase superfamily lysophospholipase</fullName>
    </submittedName>
</protein>
<feature type="signal peptide" evidence="1">
    <location>
        <begin position="1"/>
        <end position="26"/>
    </location>
</feature>
<evidence type="ECO:0000256" key="1">
    <source>
        <dbReference type="SAM" id="SignalP"/>
    </source>
</evidence>
<evidence type="ECO:0000313" key="4">
    <source>
        <dbReference type="Proteomes" id="UP000245390"/>
    </source>
</evidence>
<dbReference type="RefSeq" id="WP_109760558.1">
    <property type="nucleotide sequence ID" value="NZ_CP034588.1"/>
</dbReference>
<dbReference type="KEGG" id="salo:EF888_01105"/>
<name>A0A316G320_9RHOB</name>
<evidence type="ECO:0000259" key="2">
    <source>
        <dbReference type="Pfam" id="PF12697"/>
    </source>
</evidence>
<dbReference type="InterPro" id="IPR000073">
    <property type="entry name" value="AB_hydrolase_1"/>
</dbReference>
<keyword evidence="1" id="KW-0732">Signal</keyword>
<dbReference type="PRINTS" id="PR00111">
    <property type="entry name" value="ABHYDROLASE"/>
</dbReference>
<dbReference type="Gene3D" id="3.40.50.1820">
    <property type="entry name" value="alpha/beta hydrolase"/>
    <property type="match status" value="1"/>
</dbReference>
<dbReference type="InterPro" id="IPR029058">
    <property type="entry name" value="AB_hydrolase_fold"/>
</dbReference>
<feature type="chain" id="PRO_5016233441" evidence="1">
    <location>
        <begin position="27"/>
        <end position="324"/>
    </location>
</feature>
<accession>A0A316G320</accession>
<dbReference type="AlphaFoldDB" id="A0A316G320"/>
<keyword evidence="4" id="KW-1185">Reference proteome</keyword>
<keyword evidence="3" id="KW-0378">Hydrolase</keyword>
<sequence length="324" mass="34395">MLKLILRIAAALVVALALLLAGSRFAADRREVDEAAALTVEGSRMIGTPLGVIHVVERGPEDGVPVLLVHGAVGWSGMWVDTLDVLAAEGYRAIAIDLPPMGLSERSDRTDYSRQAQGLRILATVEAEGMTPILVAHSFGAGAVAEAMIADPDTFRGAVIVDGALSLGQDGTGRTLPWYLAWAGMRETALAASVLNPKLSAWLYKRFLYRKDALTEAQHDLFRHPLTRKGTTPAMAAWLPTLLIPPRGARSTDAAAYADLDLPVLLIWGTEDTVTPPREADLLSTALGGAPVTWLEGVGHIPQVEEPAAFHAALVAAIDGLSRP</sequence>
<dbReference type="EMBL" id="QGGV01000010">
    <property type="protein sequence ID" value="PWK54765.1"/>
    <property type="molecule type" value="Genomic_DNA"/>
</dbReference>
<feature type="domain" description="AB hydrolase-1" evidence="2">
    <location>
        <begin position="66"/>
        <end position="312"/>
    </location>
</feature>
<reference evidence="3 4" key="1">
    <citation type="submission" date="2018-05" db="EMBL/GenBank/DDBJ databases">
        <title>Genomic Encyclopedia of Type Strains, Phase IV (KMG-IV): sequencing the most valuable type-strain genomes for metagenomic binning, comparative biology and taxonomic classification.</title>
        <authorList>
            <person name="Goeker M."/>
        </authorList>
    </citation>
    <scope>NUCLEOTIDE SEQUENCE [LARGE SCALE GENOMIC DNA]</scope>
    <source>
        <strain evidence="3 4">DSM 103371</strain>
    </source>
</reference>
<organism evidence="3 4">
    <name type="scientific">Silicimonas algicola</name>
    <dbReference type="NCBI Taxonomy" id="1826607"/>
    <lineage>
        <taxon>Bacteria</taxon>
        <taxon>Pseudomonadati</taxon>
        <taxon>Pseudomonadota</taxon>
        <taxon>Alphaproteobacteria</taxon>
        <taxon>Rhodobacterales</taxon>
        <taxon>Paracoccaceae</taxon>
    </lineage>
</organism>
<dbReference type="GO" id="GO:0016787">
    <property type="term" value="F:hydrolase activity"/>
    <property type="evidence" value="ECO:0007669"/>
    <property type="project" value="UniProtKB-KW"/>
</dbReference>
<evidence type="ECO:0000313" key="3">
    <source>
        <dbReference type="EMBL" id="PWK54765.1"/>
    </source>
</evidence>